<evidence type="ECO:0000256" key="2">
    <source>
        <dbReference type="ARBA" id="ARBA00012438"/>
    </source>
</evidence>
<sequence length="242" mass="25562">MSGSSSRRTTGGIGLSGAAEALAAGVQLVVGSYRVEIASGRTWWSDEVYRMHGREPGEIEPTVDVVRSQTHPDDRARLSRTAVVALRAGRPFSSAHRIVDPHGKARTVVVTGQARHDDDGAVTHVVGYVLDVSPVTREALDRESHRAVGRAMVSAAAVEQAKGAFMAVHGLPEDEAGDQLGEVAARAGIPVQAAAAQIVAAMKASDVEPHERLATALGAVHPVDRPHGHEAQLARRRQRGRG</sequence>
<dbReference type="SUPFAM" id="SSF55785">
    <property type="entry name" value="PYP-like sensor domain (PAS domain)"/>
    <property type="match status" value="1"/>
</dbReference>
<feature type="compositionally biased region" description="Basic and acidic residues" evidence="6">
    <location>
        <begin position="222"/>
        <end position="233"/>
    </location>
</feature>
<evidence type="ECO:0000256" key="1">
    <source>
        <dbReference type="ARBA" id="ARBA00000085"/>
    </source>
</evidence>
<evidence type="ECO:0000256" key="5">
    <source>
        <dbReference type="ARBA" id="ARBA00022777"/>
    </source>
</evidence>
<dbReference type="Gene3D" id="2.10.70.100">
    <property type="match status" value="1"/>
</dbReference>
<dbReference type="InterPro" id="IPR035965">
    <property type="entry name" value="PAS-like_dom_sf"/>
</dbReference>
<keyword evidence="9" id="KW-1185">Reference proteome</keyword>
<keyword evidence="4" id="KW-0808">Transferase</keyword>
<dbReference type="Proteomes" id="UP000757540">
    <property type="component" value="Unassembled WGS sequence"/>
</dbReference>
<comment type="caution">
    <text evidence="8">The sequence shown here is derived from an EMBL/GenBank/DDBJ whole genome shotgun (WGS) entry which is preliminary data.</text>
</comment>
<keyword evidence="5" id="KW-0418">Kinase</keyword>
<name>A0ABX2A2A1_9MICO</name>
<dbReference type="InterPro" id="IPR000014">
    <property type="entry name" value="PAS"/>
</dbReference>
<dbReference type="CDD" id="cd00130">
    <property type="entry name" value="PAS"/>
    <property type="match status" value="1"/>
</dbReference>
<evidence type="ECO:0000313" key="8">
    <source>
        <dbReference type="EMBL" id="NOV96987.1"/>
    </source>
</evidence>
<dbReference type="InterPro" id="IPR036388">
    <property type="entry name" value="WH-like_DNA-bd_sf"/>
</dbReference>
<feature type="region of interest" description="Disordered" evidence="6">
    <location>
        <begin position="218"/>
        <end position="242"/>
    </location>
</feature>
<dbReference type="PROSITE" id="PS50921">
    <property type="entry name" value="ANTAR"/>
    <property type="match status" value="1"/>
</dbReference>
<evidence type="ECO:0000256" key="3">
    <source>
        <dbReference type="ARBA" id="ARBA00022553"/>
    </source>
</evidence>
<keyword evidence="3" id="KW-0597">Phosphoprotein</keyword>
<dbReference type="RefSeq" id="WP_171783248.1">
    <property type="nucleotide sequence ID" value="NZ_BAAAML010000014.1"/>
</dbReference>
<reference evidence="8 9" key="1">
    <citation type="submission" date="2020-05" db="EMBL/GenBank/DDBJ databases">
        <title>Genomic Encyclopedia of Type Strains, Phase III (KMG-III): the genomes of soil and plant-associated and newly described type strains.</title>
        <authorList>
            <person name="Whitman W."/>
        </authorList>
    </citation>
    <scope>NUCLEOTIDE SEQUENCE [LARGE SCALE GENOMIC DNA]</scope>
    <source>
        <strain evidence="8 9">KCTC 19046</strain>
    </source>
</reference>
<proteinExistence type="predicted"/>
<accession>A0ABX2A2A1</accession>
<dbReference type="Pfam" id="PF03861">
    <property type="entry name" value="ANTAR"/>
    <property type="match status" value="1"/>
</dbReference>
<feature type="domain" description="ANTAR" evidence="7">
    <location>
        <begin position="137"/>
        <end position="199"/>
    </location>
</feature>
<dbReference type="SMART" id="SM01012">
    <property type="entry name" value="ANTAR"/>
    <property type="match status" value="1"/>
</dbReference>
<comment type="catalytic activity">
    <reaction evidence="1">
        <text>ATP + protein L-histidine = ADP + protein N-phospho-L-histidine.</text>
        <dbReference type="EC" id="2.7.13.3"/>
    </reaction>
</comment>
<dbReference type="EC" id="2.7.13.3" evidence="2"/>
<dbReference type="Gene3D" id="1.10.10.10">
    <property type="entry name" value="Winged helix-like DNA-binding domain superfamily/Winged helix DNA-binding domain"/>
    <property type="match status" value="1"/>
</dbReference>
<dbReference type="PANTHER" id="PTHR43304:SF1">
    <property type="entry name" value="PAC DOMAIN-CONTAINING PROTEIN"/>
    <property type="match status" value="1"/>
</dbReference>
<dbReference type="Gene3D" id="3.30.450.20">
    <property type="entry name" value="PAS domain"/>
    <property type="match status" value="1"/>
</dbReference>
<dbReference type="EMBL" id="JABEZU010000002">
    <property type="protein sequence ID" value="NOV96987.1"/>
    <property type="molecule type" value="Genomic_DNA"/>
</dbReference>
<dbReference type="Pfam" id="PF08447">
    <property type="entry name" value="PAS_3"/>
    <property type="match status" value="1"/>
</dbReference>
<dbReference type="InterPro" id="IPR052162">
    <property type="entry name" value="Sensor_kinase/Photoreceptor"/>
</dbReference>
<evidence type="ECO:0000256" key="6">
    <source>
        <dbReference type="SAM" id="MobiDB-lite"/>
    </source>
</evidence>
<organism evidence="8 9">
    <name type="scientific">Isoptericola halotolerans</name>
    <dbReference type="NCBI Taxonomy" id="300560"/>
    <lineage>
        <taxon>Bacteria</taxon>
        <taxon>Bacillati</taxon>
        <taxon>Actinomycetota</taxon>
        <taxon>Actinomycetes</taxon>
        <taxon>Micrococcales</taxon>
        <taxon>Promicromonosporaceae</taxon>
        <taxon>Isoptericola</taxon>
    </lineage>
</organism>
<dbReference type="PANTHER" id="PTHR43304">
    <property type="entry name" value="PHYTOCHROME-LIKE PROTEIN CPH1"/>
    <property type="match status" value="1"/>
</dbReference>
<evidence type="ECO:0000313" key="9">
    <source>
        <dbReference type="Proteomes" id="UP000757540"/>
    </source>
</evidence>
<evidence type="ECO:0000259" key="7">
    <source>
        <dbReference type="PROSITE" id="PS50921"/>
    </source>
</evidence>
<evidence type="ECO:0000256" key="4">
    <source>
        <dbReference type="ARBA" id="ARBA00022679"/>
    </source>
</evidence>
<dbReference type="InterPro" id="IPR005561">
    <property type="entry name" value="ANTAR"/>
</dbReference>
<gene>
    <name evidence="8" type="ORF">HDG69_001562</name>
</gene>
<protein>
    <recommendedName>
        <fullName evidence="2">histidine kinase</fullName>
        <ecNumber evidence="2">2.7.13.3</ecNumber>
    </recommendedName>
</protein>
<dbReference type="InterPro" id="IPR013655">
    <property type="entry name" value="PAS_fold_3"/>
</dbReference>